<evidence type="ECO:0000256" key="1">
    <source>
        <dbReference type="SAM" id="SignalP"/>
    </source>
</evidence>
<evidence type="ECO:0000313" key="3">
    <source>
        <dbReference type="Proteomes" id="UP000440578"/>
    </source>
</evidence>
<proteinExistence type="predicted"/>
<dbReference type="OrthoDB" id="8191828at2759"/>
<accession>A0A6A4W389</accession>
<dbReference type="AlphaFoldDB" id="A0A6A4W389"/>
<dbReference type="EMBL" id="VIIS01001225">
    <property type="protein sequence ID" value="KAF0300875.1"/>
    <property type="molecule type" value="Genomic_DNA"/>
</dbReference>
<comment type="caution">
    <text evidence="2">The sequence shown here is derived from an EMBL/GenBank/DDBJ whole genome shotgun (WGS) entry which is preliminary data.</text>
</comment>
<sequence length="110" mass="12577">MRVYSAALPLLVLLLALVVSPGSAGRIRRAAPEKAETSSAPAVTAEEEPSSRNARFLSFEFPKEVFPYYQRPKFRYPYYNDDGEGALVYGYGDKYLYTYTDFKTIFGYYR</sequence>
<name>A0A6A4W389_AMPAM</name>
<gene>
    <name evidence="2" type="ORF">FJT64_000363</name>
</gene>
<keyword evidence="1" id="KW-0732">Signal</keyword>
<feature type="signal peptide" evidence="1">
    <location>
        <begin position="1"/>
        <end position="24"/>
    </location>
</feature>
<keyword evidence="3" id="KW-1185">Reference proteome</keyword>
<dbReference type="Proteomes" id="UP000440578">
    <property type="component" value="Unassembled WGS sequence"/>
</dbReference>
<protein>
    <submittedName>
        <fullName evidence="2">Uncharacterized protein</fullName>
    </submittedName>
</protein>
<reference evidence="2 3" key="1">
    <citation type="submission" date="2019-07" db="EMBL/GenBank/DDBJ databases">
        <title>Draft genome assembly of a fouling barnacle, Amphibalanus amphitrite (Darwin, 1854): The first reference genome for Thecostraca.</title>
        <authorList>
            <person name="Kim W."/>
        </authorList>
    </citation>
    <scope>NUCLEOTIDE SEQUENCE [LARGE SCALE GENOMIC DNA]</scope>
    <source>
        <strain evidence="2">SNU_AA5</strain>
        <tissue evidence="2">Soma without cirri and trophi</tissue>
    </source>
</reference>
<evidence type="ECO:0000313" key="2">
    <source>
        <dbReference type="EMBL" id="KAF0300875.1"/>
    </source>
</evidence>
<feature type="chain" id="PRO_5025516763" evidence="1">
    <location>
        <begin position="25"/>
        <end position="110"/>
    </location>
</feature>
<organism evidence="2 3">
    <name type="scientific">Amphibalanus amphitrite</name>
    <name type="common">Striped barnacle</name>
    <name type="synonym">Balanus amphitrite</name>
    <dbReference type="NCBI Taxonomy" id="1232801"/>
    <lineage>
        <taxon>Eukaryota</taxon>
        <taxon>Metazoa</taxon>
        <taxon>Ecdysozoa</taxon>
        <taxon>Arthropoda</taxon>
        <taxon>Crustacea</taxon>
        <taxon>Multicrustacea</taxon>
        <taxon>Cirripedia</taxon>
        <taxon>Thoracica</taxon>
        <taxon>Thoracicalcarea</taxon>
        <taxon>Balanomorpha</taxon>
        <taxon>Balanoidea</taxon>
        <taxon>Balanidae</taxon>
        <taxon>Amphibalaninae</taxon>
        <taxon>Amphibalanus</taxon>
    </lineage>
</organism>